<dbReference type="InterPro" id="IPR012336">
    <property type="entry name" value="Thioredoxin-like_fold"/>
</dbReference>
<dbReference type="SFLD" id="SFLDG01180">
    <property type="entry name" value="SUF1"/>
    <property type="match status" value="1"/>
</dbReference>
<dbReference type="STRING" id="453.Lfee_0826"/>
<dbReference type="InterPro" id="IPR004045">
    <property type="entry name" value="Glutathione_S-Trfase_N"/>
</dbReference>
<evidence type="ECO:0000313" key="5">
    <source>
        <dbReference type="Proteomes" id="UP000251942"/>
    </source>
</evidence>
<name>A0A0W0U2G5_9GAMM</name>
<evidence type="ECO:0000313" key="3">
    <source>
        <dbReference type="EMBL" id="SPX61548.1"/>
    </source>
</evidence>
<dbReference type="EMBL" id="LNYB01000024">
    <property type="protein sequence ID" value="KTD02318.1"/>
    <property type="molecule type" value="Genomic_DNA"/>
</dbReference>
<dbReference type="InterPro" id="IPR036249">
    <property type="entry name" value="Thioredoxin-like_sf"/>
</dbReference>
<gene>
    <name evidence="2" type="ORF">Lfee_0826</name>
    <name evidence="3" type="ORF">NCTC12022_02288</name>
</gene>
<evidence type="ECO:0000313" key="2">
    <source>
        <dbReference type="EMBL" id="KTD02318.1"/>
    </source>
</evidence>
<keyword evidence="4" id="KW-1185">Reference proteome</keyword>
<dbReference type="PANTHER" id="PTHR12289:SF41">
    <property type="entry name" value="FAILED AXON CONNECTIONS-RELATED"/>
    <property type="match status" value="1"/>
</dbReference>
<evidence type="ECO:0000259" key="1">
    <source>
        <dbReference type="PROSITE" id="PS50404"/>
    </source>
</evidence>
<reference evidence="2 4" key="1">
    <citation type="submission" date="2015-11" db="EMBL/GenBank/DDBJ databases">
        <title>Genomic analysis of 38 Legionella species identifies large and diverse effector repertoires.</title>
        <authorList>
            <person name="Burstein D."/>
            <person name="Amaro F."/>
            <person name="Zusman T."/>
            <person name="Lifshitz Z."/>
            <person name="Cohen O."/>
            <person name="Gilbert J.A."/>
            <person name="Pupko T."/>
            <person name="Shuman H.A."/>
            <person name="Segal G."/>
        </authorList>
    </citation>
    <scope>NUCLEOTIDE SEQUENCE [LARGE SCALE GENOMIC DNA]</scope>
    <source>
        <strain evidence="2 4">WO-44C</strain>
    </source>
</reference>
<dbReference type="PATRIC" id="fig|453.4.peg.892"/>
<sequence>MLILYSYPELFGLPDNNPFGLKVDTFLRLAKINYQLEHILDTKDAPRGQLPYILDDGEMITDSNRIIQHLTKKYKVTFDSNLSPTQKNLQFLVTRLLDNHLYWVMSYSRWQDEQFWPLFKAEFLRQFPQLAENSLEKTRNYNIEKYHYQGIGRYKKEEIYQAGIDNLKSIDLILAHNDFFFGSKFHTIDACCYGFLANILYFQIETPLKEFMVKESALGNYTNRIRALLGY</sequence>
<dbReference type="SUPFAM" id="SSF47616">
    <property type="entry name" value="GST C-terminal domain-like"/>
    <property type="match status" value="1"/>
</dbReference>
<dbReference type="InterPro" id="IPR050931">
    <property type="entry name" value="Mito_Protein_Transport_Metaxin"/>
</dbReference>
<dbReference type="SFLD" id="SFLDG01200">
    <property type="entry name" value="SUF1.1"/>
    <property type="match status" value="1"/>
</dbReference>
<dbReference type="EMBL" id="UASS01000022">
    <property type="protein sequence ID" value="SPX61548.1"/>
    <property type="molecule type" value="Genomic_DNA"/>
</dbReference>
<feature type="domain" description="GST N-terminal" evidence="1">
    <location>
        <begin position="1"/>
        <end position="78"/>
    </location>
</feature>
<dbReference type="Proteomes" id="UP000251942">
    <property type="component" value="Unassembled WGS sequence"/>
</dbReference>
<dbReference type="Proteomes" id="UP000054698">
    <property type="component" value="Unassembled WGS sequence"/>
</dbReference>
<dbReference type="SUPFAM" id="SSF52833">
    <property type="entry name" value="Thioredoxin-like"/>
    <property type="match status" value="1"/>
</dbReference>
<reference evidence="3 5" key="2">
    <citation type="submission" date="2018-06" db="EMBL/GenBank/DDBJ databases">
        <authorList>
            <consortium name="Pathogen Informatics"/>
            <person name="Doyle S."/>
        </authorList>
    </citation>
    <scope>NUCLEOTIDE SEQUENCE [LARGE SCALE GENOMIC DNA]</scope>
    <source>
        <strain evidence="3 5">NCTC12022</strain>
    </source>
</reference>
<dbReference type="InterPro" id="IPR040079">
    <property type="entry name" value="Glutathione_S-Trfase"/>
</dbReference>
<dbReference type="Gene3D" id="3.40.30.10">
    <property type="entry name" value="Glutaredoxin"/>
    <property type="match status" value="1"/>
</dbReference>
<dbReference type="OrthoDB" id="9810080at2"/>
<dbReference type="AlphaFoldDB" id="A0A0W0U2G5"/>
<organism evidence="2 4">
    <name type="scientific">Legionella feeleii</name>
    <dbReference type="NCBI Taxonomy" id="453"/>
    <lineage>
        <taxon>Bacteria</taxon>
        <taxon>Pseudomonadati</taxon>
        <taxon>Pseudomonadota</taxon>
        <taxon>Gammaproteobacteria</taxon>
        <taxon>Legionellales</taxon>
        <taxon>Legionellaceae</taxon>
        <taxon>Legionella</taxon>
    </lineage>
</organism>
<dbReference type="Pfam" id="PF17172">
    <property type="entry name" value="GST_N_4"/>
    <property type="match status" value="1"/>
</dbReference>
<dbReference type="SFLD" id="SFLDS00019">
    <property type="entry name" value="Glutathione_Transferase_(cytos"/>
    <property type="match status" value="1"/>
</dbReference>
<dbReference type="PROSITE" id="PS50404">
    <property type="entry name" value="GST_NTER"/>
    <property type="match status" value="1"/>
</dbReference>
<dbReference type="InterPro" id="IPR036282">
    <property type="entry name" value="Glutathione-S-Trfase_C_sf"/>
</dbReference>
<dbReference type="Pfam" id="PF17171">
    <property type="entry name" value="GST_C_6"/>
    <property type="match status" value="1"/>
</dbReference>
<dbReference type="PANTHER" id="PTHR12289">
    <property type="entry name" value="METAXIN RELATED"/>
    <property type="match status" value="1"/>
</dbReference>
<protein>
    <recommendedName>
        <fullName evidence="1">GST N-terminal domain-containing protein</fullName>
    </recommendedName>
</protein>
<dbReference type="InterPro" id="IPR026928">
    <property type="entry name" value="FAX/IsoI-like"/>
</dbReference>
<dbReference type="InterPro" id="IPR033468">
    <property type="entry name" value="Metaxin_GST"/>
</dbReference>
<dbReference type="CDD" id="cd03080">
    <property type="entry name" value="GST_N_Metaxin_like"/>
    <property type="match status" value="1"/>
</dbReference>
<accession>A0A0W0U2G5</accession>
<evidence type="ECO:0000313" key="4">
    <source>
        <dbReference type="Proteomes" id="UP000054698"/>
    </source>
</evidence>
<dbReference type="RefSeq" id="WP_058444189.1">
    <property type="nucleotide sequence ID" value="NZ_CAAAHT010000048.1"/>
</dbReference>
<dbReference type="Gene3D" id="1.20.1050.10">
    <property type="match status" value="1"/>
</dbReference>
<proteinExistence type="predicted"/>